<name>U5MMZ6_CLOSA</name>
<dbReference type="InterPro" id="IPR018337">
    <property type="entry name" value="Cell_wall/Cho-bd_repeat"/>
</dbReference>
<dbReference type="PROSITE" id="PS51170">
    <property type="entry name" value="CW"/>
    <property type="match status" value="1"/>
</dbReference>
<dbReference type="Pfam" id="PF01473">
    <property type="entry name" value="Choline_bind_1"/>
    <property type="match status" value="1"/>
</dbReference>
<sequence>MSKWIQDGGNWYYLGSDGNMIHGMNVDGYFLARNGVYTDSAHSDVPDYTKQGVCKTADWNSSMTSLTRQEFDSYVASGKIKASVVYSHERGQSVSVDNPGSIQFYLAN</sequence>
<evidence type="ECO:0000256" key="2">
    <source>
        <dbReference type="PROSITE-ProRule" id="PRU00591"/>
    </source>
</evidence>
<reference evidence="3 4" key="1">
    <citation type="journal article" date="2013" name="Genome Announc.">
        <title>Complete Genome Sequence of the Solvent Producer Clostridium saccharobutylicum NCP262 (DSM 13864).</title>
        <authorList>
            <person name="Poehlein A."/>
            <person name="Hartwich K."/>
            <person name="Krabben P."/>
            <person name="Ehrenreich A."/>
            <person name="Liebl W."/>
            <person name="Durre P."/>
            <person name="Gottschalk G."/>
            <person name="Daniel R."/>
        </authorList>
    </citation>
    <scope>NUCLEOTIDE SEQUENCE [LARGE SCALE GENOMIC DNA]</scope>
    <source>
        <strain evidence="3">DSM 13864</strain>
    </source>
</reference>
<dbReference type="KEGG" id="csb:CLSA_c11810"/>
<gene>
    <name evidence="3" type="ORF">CLSA_c11810</name>
</gene>
<keyword evidence="4" id="KW-1185">Reference proteome</keyword>
<dbReference type="RefSeq" id="WP_022744466.1">
    <property type="nucleotide sequence ID" value="NC_022571.1"/>
</dbReference>
<dbReference type="PATRIC" id="fig|1345695.10.peg.3410"/>
<dbReference type="GeneID" id="55473697"/>
<evidence type="ECO:0000313" key="3">
    <source>
        <dbReference type="EMBL" id="AGX42184.1"/>
    </source>
</evidence>
<evidence type="ECO:0000256" key="1">
    <source>
        <dbReference type="ARBA" id="ARBA00022737"/>
    </source>
</evidence>
<keyword evidence="1" id="KW-0677">Repeat</keyword>
<dbReference type="Gene3D" id="2.10.270.10">
    <property type="entry name" value="Cholin Binding"/>
    <property type="match status" value="1"/>
</dbReference>
<dbReference type="HOGENOM" id="CLU_2192456_0_0_9"/>
<feature type="repeat" description="Cell wall-binding" evidence="2">
    <location>
        <begin position="1"/>
        <end position="20"/>
    </location>
</feature>
<proteinExistence type="predicted"/>
<accession>U5MMZ6</accession>
<dbReference type="EMBL" id="CP006721">
    <property type="protein sequence ID" value="AGX42184.1"/>
    <property type="molecule type" value="Genomic_DNA"/>
</dbReference>
<protein>
    <submittedName>
        <fullName evidence="3">Putative cell wall binding repeat protein</fullName>
    </submittedName>
</protein>
<dbReference type="AlphaFoldDB" id="U5MMZ6"/>
<dbReference type="SUPFAM" id="SSF69360">
    <property type="entry name" value="Cell wall binding repeat"/>
    <property type="match status" value="1"/>
</dbReference>
<evidence type="ECO:0000313" key="4">
    <source>
        <dbReference type="Proteomes" id="UP000017118"/>
    </source>
</evidence>
<dbReference type="OrthoDB" id="1908369at2"/>
<dbReference type="Proteomes" id="UP000017118">
    <property type="component" value="Chromosome"/>
</dbReference>
<organism evidence="3 4">
    <name type="scientific">Clostridium saccharobutylicum DSM 13864</name>
    <dbReference type="NCBI Taxonomy" id="1345695"/>
    <lineage>
        <taxon>Bacteria</taxon>
        <taxon>Bacillati</taxon>
        <taxon>Bacillota</taxon>
        <taxon>Clostridia</taxon>
        <taxon>Eubacteriales</taxon>
        <taxon>Clostridiaceae</taxon>
        <taxon>Clostridium</taxon>
    </lineage>
</organism>